<evidence type="ECO:0000256" key="1">
    <source>
        <dbReference type="SAM" id="MobiDB-lite"/>
    </source>
</evidence>
<comment type="caution">
    <text evidence="2">The sequence shown here is derived from an EMBL/GenBank/DDBJ whole genome shotgun (WGS) entry which is preliminary data.</text>
</comment>
<feature type="compositionally biased region" description="Low complexity" evidence="1">
    <location>
        <begin position="44"/>
        <end position="53"/>
    </location>
</feature>
<protein>
    <submittedName>
        <fullName evidence="2">Uncharacterized protein</fullName>
    </submittedName>
</protein>
<dbReference type="EMBL" id="JAHRIN010076817">
    <property type="protein sequence ID" value="MEQ2218351.1"/>
    <property type="molecule type" value="Genomic_DNA"/>
</dbReference>
<sequence length="115" mass="12166">MFLYSNEGAEFYLWGGAGTAGPSSIRGCGRQNWVELPPELPHHAGAAAASATAGRREPGASARMPEGARPAVEACHGGCRCFCGSCLCNKSSSSFQHIIHTHRAIYVMGLTLFIK</sequence>
<feature type="region of interest" description="Disordered" evidence="1">
    <location>
        <begin position="44"/>
        <end position="65"/>
    </location>
</feature>
<evidence type="ECO:0000313" key="3">
    <source>
        <dbReference type="Proteomes" id="UP001434883"/>
    </source>
</evidence>
<proteinExistence type="predicted"/>
<organism evidence="2 3">
    <name type="scientific">Xenoophorus captivus</name>
    <dbReference type="NCBI Taxonomy" id="1517983"/>
    <lineage>
        <taxon>Eukaryota</taxon>
        <taxon>Metazoa</taxon>
        <taxon>Chordata</taxon>
        <taxon>Craniata</taxon>
        <taxon>Vertebrata</taxon>
        <taxon>Euteleostomi</taxon>
        <taxon>Actinopterygii</taxon>
        <taxon>Neopterygii</taxon>
        <taxon>Teleostei</taxon>
        <taxon>Neoteleostei</taxon>
        <taxon>Acanthomorphata</taxon>
        <taxon>Ovalentaria</taxon>
        <taxon>Atherinomorphae</taxon>
        <taxon>Cyprinodontiformes</taxon>
        <taxon>Goodeidae</taxon>
        <taxon>Xenoophorus</taxon>
    </lineage>
</organism>
<name>A0ABV0SDW8_9TELE</name>
<evidence type="ECO:0000313" key="2">
    <source>
        <dbReference type="EMBL" id="MEQ2218351.1"/>
    </source>
</evidence>
<accession>A0ABV0SDW8</accession>
<keyword evidence="3" id="KW-1185">Reference proteome</keyword>
<dbReference type="Proteomes" id="UP001434883">
    <property type="component" value="Unassembled WGS sequence"/>
</dbReference>
<reference evidence="2 3" key="1">
    <citation type="submission" date="2021-06" db="EMBL/GenBank/DDBJ databases">
        <authorList>
            <person name="Palmer J.M."/>
        </authorList>
    </citation>
    <scope>NUCLEOTIDE SEQUENCE [LARGE SCALE GENOMIC DNA]</scope>
    <source>
        <strain evidence="2 3">XC_2019</strain>
        <tissue evidence="2">Muscle</tissue>
    </source>
</reference>
<gene>
    <name evidence="2" type="ORF">XENOCAPTIV_001992</name>
</gene>